<name>A0A1Y4L5X6_9FIRM</name>
<evidence type="ECO:0000256" key="1">
    <source>
        <dbReference type="SAM" id="MobiDB-lite"/>
    </source>
</evidence>
<proteinExistence type="predicted"/>
<dbReference type="Proteomes" id="UP000195897">
    <property type="component" value="Unassembled WGS sequence"/>
</dbReference>
<dbReference type="InterPro" id="IPR021338">
    <property type="entry name" value="DUF2953"/>
</dbReference>
<reference evidence="4" key="1">
    <citation type="submission" date="2017-04" db="EMBL/GenBank/DDBJ databases">
        <title>Function of individual gut microbiota members based on whole genome sequencing of pure cultures obtained from chicken caecum.</title>
        <authorList>
            <person name="Medvecky M."/>
            <person name="Cejkova D."/>
            <person name="Polansky O."/>
            <person name="Karasova D."/>
            <person name="Kubasova T."/>
            <person name="Cizek A."/>
            <person name="Rychlik I."/>
        </authorList>
    </citation>
    <scope>NUCLEOTIDE SEQUENCE [LARGE SCALE GENOMIC DNA]</scope>
    <source>
        <strain evidence="4">An180</strain>
    </source>
</reference>
<evidence type="ECO:0000313" key="3">
    <source>
        <dbReference type="EMBL" id="OUP52174.1"/>
    </source>
</evidence>
<organism evidence="3 4">
    <name type="scientific">Butyricicoccus pullicaecorum</name>
    <dbReference type="NCBI Taxonomy" id="501571"/>
    <lineage>
        <taxon>Bacteria</taxon>
        <taxon>Bacillati</taxon>
        <taxon>Bacillota</taxon>
        <taxon>Clostridia</taxon>
        <taxon>Eubacteriales</taxon>
        <taxon>Butyricicoccaceae</taxon>
        <taxon>Butyricicoccus</taxon>
    </lineage>
</organism>
<evidence type="ECO:0008006" key="5">
    <source>
        <dbReference type="Google" id="ProtNLM"/>
    </source>
</evidence>
<evidence type="ECO:0000313" key="4">
    <source>
        <dbReference type="Proteomes" id="UP000195897"/>
    </source>
</evidence>
<dbReference type="Pfam" id="PF11167">
    <property type="entry name" value="DUF2953"/>
    <property type="match status" value="1"/>
</dbReference>
<keyword evidence="2" id="KW-1133">Transmembrane helix</keyword>
<dbReference type="AlphaFoldDB" id="A0A1Y4L5X6"/>
<keyword evidence="2" id="KW-0472">Membrane</keyword>
<comment type="caution">
    <text evidence="3">The sequence shown here is derived from an EMBL/GenBank/DDBJ whole genome shotgun (WGS) entry which is preliminary data.</text>
</comment>
<feature type="transmembrane region" description="Helical" evidence="2">
    <location>
        <begin position="6"/>
        <end position="30"/>
    </location>
</feature>
<dbReference type="RefSeq" id="WP_087373567.1">
    <property type="nucleotide sequence ID" value="NZ_NFKK01000012.1"/>
</dbReference>
<gene>
    <name evidence="3" type="ORF">B5F17_10170</name>
</gene>
<keyword evidence="2" id="KW-0812">Transmembrane</keyword>
<dbReference type="EMBL" id="NFKK01000012">
    <property type="protein sequence ID" value="OUP52174.1"/>
    <property type="molecule type" value="Genomic_DNA"/>
</dbReference>
<feature type="region of interest" description="Disordered" evidence="1">
    <location>
        <begin position="63"/>
        <end position="82"/>
    </location>
</feature>
<sequence length="215" mass="24066">MIVLKIVGYIAGGLAAVLLIVFVLAFLLLLPRVGMDLHAQDGTFTAKIRYGWIYKTISLPKGKKKQPKQKSEKLSEPAEETSSKLGMGKDILSKLDLGDVMCEVLDFLDDVKDRLRIDVLYVHAVLATGDAAKTGLYLGYLSAITGIIYPFLARNFTIKTLEIVLDGDFEGSKTRYDLRFACSFRPIRMLMAGIKHGFRLYRMIRQTQKVEAKAK</sequence>
<protein>
    <recommendedName>
        <fullName evidence="5">DUF2953 domain-containing protein</fullName>
    </recommendedName>
</protein>
<accession>A0A1Y4L5X6</accession>
<evidence type="ECO:0000256" key="2">
    <source>
        <dbReference type="SAM" id="Phobius"/>
    </source>
</evidence>